<evidence type="ECO:0000256" key="1">
    <source>
        <dbReference type="ARBA" id="ARBA00006484"/>
    </source>
</evidence>
<dbReference type="FunFam" id="3.40.50.720:FF:000084">
    <property type="entry name" value="Short-chain dehydrogenase reductase"/>
    <property type="match status" value="1"/>
</dbReference>
<proteinExistence type="inferred from homology"/>
<evidence type="ECO:0000313" key="5">
    <source>
        <dbReference type="Proteomes" id="UP000751190"/>
    </source>
</evidence>
<evidence type="ECO:0000256" key="3">
    <source>
        <dbReference type="ARBA" id="ARBA00023002"/>
    </source>
</evidence>
<dbReference type="PANTHER" id="PTHR43618:SF8">
    <property type="entry name" value="7ALPHA-HYDROXYSTEROID DEHYDROGENASE"/>
    <property type="match status" value="1"/>
</dbReference>
<protein>
    <submittedName>
        <fullName evidence="4">Uncharacterized protein</fullName>
    </submittedName>
</protein>
<dbReference type="Gene3D" id="3.40.50.720">
    <property type="entry name" value="NAD(P)-binding Rossmann-like Domain"/>
    <property type="match status" value="1"/>
</dbReference>
<keyword evidence="3" id="KW-0560">Oxidoreductase</keyword>
<reference evidence="4" key="1">
    <citation type="submission" date="2021-05" db="EMBL/GenBank/DDBJ databases">
        <title>The genome of the haptophyte Pavlova lutheri (Diacronema luteri, Pavlovales) - a model for lipid biosynthesis in eukaryotic algae.</title>
        <authorList>
            <person name="Hulatt C.J."/>
            <person name="Posewitz M.C."/>
        </authorList>
    </citation>
    <scope>NUCLEOTIDE SEQUENCE</scope>
    <source>
        <strain evidence="4">NIVA-4/92</strain>
    </source>
</reference>
<accession>A0A8J5XLW5</accession>
<dbReference type="InterPro" id="IPR020904">
    <property type="entry name" value="Sc_DH/Rdtase_CS"/>
</dbReference>
<dbReference type="AlphaFoldDB" id="A0A8J5XLW5"/>
<dbReference type="Pfam" id="PF13561">
    <property type="entry name" value="adh_short_C2"/>
    <property type="match status" value="1"/>
</dbReference>
<dbReference type="Proteomes" id="UP000751190">
    <property type="component" value="Unassembled WGS sequence"/>
</dbReference>
<keyword evidence="2" id="KW-0521">NADP</keyword>
<dbReference type="GO" id="GO:0016491">
    <property type="term" value="F:oxidoreductase activity"/>
    <property type="evidence" value="ECO:0007669"/>
    <property type="project" value="UniProtKB-KW"/>
</dbReference>
<dbReference type="OrthoDB" id="294295at2759"/>
<comment type="caution">
    <text evidence="4">The sequence shown here is derived from an EMBL/GenBank/DDBJ whole genome shotgun (WGS) entry which is preliminary data.</text>
</comment>
<dbReference type="EMBL" id="JAGTXO010000010">
    <property type="protein sequence ID" value="KAG8465644.1"/>
    <property type="molecule type" value="Genomic_DNA"/>
</dbReference>
<dbReference type="OMA" id="EFHSCDV"/>
<gene>
    <name evidence="4" type="ORF">KFE25_002951</name>
</gene>
<dbReference type="SUPFAM" id="SSF51735">
    <property type="entry name" value="NAD(P)-binding Rossmann-fold domains"/>
    <property type="match status" value="1"/>
</dbReference>
<name>A0A8J5XLW5_DIALT</name>
<dbReference type="InterPro" id="IPR002347">
    <property type="entry name" value="SDR_fam"/>
</dbReference>
<dbReference type="InterPro" id="IPR036291">
    <property type="entry name" value="NAD(P)-bd_dom_sf"/>
</dbReference>
<dbReference type="PRINTS" id="PR00081">
    <property type="entry name" value="GDHRDH"/>
</dbReference>
<keyword evidence="5" id="KW-1185">Reference proteome</keyword>
<dbReference type="PANTHER" id="PTHR43618">
    <property type="entry name" value="7-ALPHA-HYDROXYSTEROID DEHYDROGENASE"/>
    <property type="match status" value="1"/>
</dbReference>
<dbReference type="PRINTS" id="PR00080">
    <property type="entry name" value="SDRFAMILY"/>
</dbReference>
<dbReference type="PROSITE" id="PS00061">
    <property type="entry name" value="ADH_SHORT"/>
    <property type="match status" value="1"/>
</dbReference>
<evidence type="ECO:0000313" key="4">
    <source>
        <dbReference type="EMBL" id="KAG8465644.1"/>
    </source>
</evidence>
<sequence length="296" mass="30179">MELASSNGVDPSEFVSANGFELPPAAELAPAALFGVRGKVCLVTGGGSGIGAMIAAGLCAGGATVIVCGRKDASSLAAALTRAGPGTCAAVVADITDEVSRAALLAEIATSHGKLHVLVNNSGTNWREPLASYPVKAWRKVMELNVEAVFALSRSAAPLLRAAATRVDPARVVNIGSIEGVSTPPHETFAYSVSKAAVLQLSRLLAHALADAERPITVNTVLPGPFPSKMMRHTISAVGEAALADSTELGRIGRPHDMAGAVVYLASPAAAWVTGAQIVVDGGCIVRPQLSMSARM</sequence>
<evidence type="ECO:0000256" key="2">
    <source>
        <dbReference type="ARBA" id="ARBA00022857"/>
    </source>
</evidence>
<dbReference type="InterPro" id="IPR052178">
    <property type="entry name" value="Sec_Metab_Biosynth_SDR"/>
</dbReference>
<comment type="similarity">
    <text evidence="1">Belongs to the short-chain dehydrogenases/reductases (SDR) family.</text>
</comment>
<organism evidence="4 5">
    <name type="scientific">Diacronema lutheri</name>
    <name type="common">Unicellular marine alga</name>
    <name type="synonym">Monochrysis lutheri</name>
    <dbReference type="NCBI Taxonomy" id="2081491"/>
    <lineage>
        <taxon>Eukaryota</taxon>
        <taxon>Haptista</taxon>
        <taxon>Haptophyta</taxon>
        <taxon>Pavlovophyceae</taxon>
        <taxon>Pavlovales</taxon>
        <taxon>Pavlovaceae</taxon>
        <taxon>Diacronema</taxon>
    </lineage>
</organism>